<proteinExistence type="predicted"/>
<comment type="caution">
    <text evidence="1">The sequence shown here is derived from an EMBL/GenBank/DDBJ whole genome shotgun (WGS) entry which is preliminary data.</text>
</comment>
<organism evidence="1 2">
    <name type="scientific">Paracoccus onchidii</name>
    <dbReference type="NCBI Taxonomy" id="3017813"/>
    <lineage>
        <taxon>Bacteria</taxon>
        <taxon>Pseudomonadati</taxon>
        <taxon>Pseudomonadota</taxon>
        <taxon>Alphaproteobacteria</taxon>
        <taxon>Rhodobacterales</taxon>
        <taxon>Paracoccaceae</taxon>
        <taxon>Paracoccus</taxon>
    </lineage>
</organism>
<evidence type="ECO:0008006" key="3">
    <source>
        <dbReference type="Google" id="ProtNLM"/>
    </source>
</evidence>
<protein>
    <recommendedName>
        <fullName evidence="3">Flagellar export protein FliJ</fullName>
    </recommendedName>
</protein>
<name>A0ABT4ZHB5_9RHOB</name>
<dbReference type="RefSeq" id="WP_271889868.1">
    <property type="nucleotide sequence ID" value="NZ_JAQBIE010000020.1"/>
</dbReference>
<evidence type="ECO:0000313" key="2">
    <source>
        <dbReference type="Proteomes" id="UP001165641"/>
    </source>
</evidence>
<evidence type="ECO:0000313" key="1">
    <source>
        <dbReference type="EMBL" id="MDB6178753.1"/>
    </source>
</evidence>
<sequence length="121" mass="13367">MVDTCAKLAKLEQIARIRAEQELKKLAAFRLHVEAAQGRVAATRTALGQSYRDDAPLALSEARMANAQAARAAREMARAERDLLQMRPGFEAARQNAAREFGRAEVLAQLARREVDRNGHG</sequence>
<accession>A0ABT4ZHB5</accession>
<gene>
    <name evidence="1" type="ORF">PAF17_14745</name>
</gene>
<dbReference type="Proteomes" id="UP001165641">
    <property type="component" value="Unassembled WGS sequence"/>
</dbReference>
<dbReference type="EMBL" id="JAQBIE010000020">
    <property type="protein sequence ID" value="MDB6178753.1"/>
    <property type="molecule type" value="Genomic_DNA"/>
</dbReference>
<keyword evidence="2" id="KW-1185">Reference proteome</keyword>
<reference evidence="1" key="1">
    <citation type="submission" date="2022-12" db="EMBL/GenBank/DDBJ databases">
        <title>Paracoccus onchidii sp. nov., isolated from a marine invertebrate from the South China Sea.</title>
        <authorList>
            <person name="Xu S."/>
            <person name="Liu Z."/>
            <person name="Xu Y."/>
        </authorList>
    </citation>
    <scope>NUCLEOTIDE SEQUENCE</scope>
    <source>
        <strain evidence="1">Z330</strain>
    </source>
</reference>